<protein>
    <recommendedName>
        <fullName evidence="4">Transglutaminase domain-containing protein</fullName>
    </recommendedName>
</protein>
<dbReference type="RefSeq" id="WP_153101221.1">
    <property type="nucleotide sequence ID" value="NZ_JAPDVB010000001.1"/>
</dbReference>
<gene>
    <name evidence="2" type="ORF">F7D42_06405</name>
</gene>
<reference evidence="2 3" key="1">
    <citation type="submission" date="2019-09" db="EMBL/GenBank/DDBJ databases">
        <title>Distinct polysaccharide growth profiles of human intestinal Prevotella copri isolates.</title>
        <authorList>
            <person name="Fehlner-Peach H."/>
            <person name="Magnabosco C."/>
            <person name="Raghavan V."/>
            <person name="Scher J.U."/>
            <person name="Tett A."/>
            <person name="Cox L.M."/>
            <person name="Gottsegen C."/>
            <person name="Watters A."/>
            <person name="Wiltshire- Gordon J.D."/>
            <person name="Segata N."/>
            <person name="Bonneau R."/>
            <person name="Littman D.R."/>
        </authorList>
    </citation>
    <scope>NUCLEOTIDE SEQUENCE [LARGE SCALE GENOMIC DNA]</scope>
    <source>
        <strain evidence="2 3">BVe41219</strain>
    </source>
</reference>
<dbReference type="AlphaFoldDB" id="A0A6A7VL76"/>
<organism evidence="2 3">
    <name type="scientific">Segatella copri</name>
    <dbReference type="NCBI Taxonomy" id="165179"/>
    <lineage>
        <taxon>Bacteria</taxon>
        <taxon>Pseudomonadati</taxon>
        <taxon>Bacteroidota</taxon>
        <taxon>Bacteroidia</taxon>
        <taxon>Bacteroidales</taxon>
        <taxon>Prevotellaceae</taxon>
        <taxon>Segatella</taxon>
    </lineage>
</organism>
<name>A0A6A7VL76_9BACT</name>
<feature type="chain" id="PRO_5043213327" description="Transglutaminase domain-containing protein" evidence="1">
    <location>
        <begin position="37"/>
        <end position="502"/>
    </location>
</feature>
<feature type="signal peptide" evidence="1">
    <location>
        <begin position="1"/>
        <end position="36"/>
    </location>
</feature>
<accession>A0A6A7VL76</accession>
<evidence type="ECO:0000313" key="3">
    <source>
        <dbReference type="Proteomes" id="UP000358159"/>
    </source>
</evidence>
<dbReference type="Proteomes" id="UP000358159">
    <property type="component" value="Unassembled WGS sequence"/>
</dbReference>
<evidence type="ECO:0008006" key="4">
    <source>
        <dbReference type="Google" id="ProtNLM"/>
    </source>
</evidence>
<dbReference type="EMBL" id="VZAZ01000026">
    <property type="protein sequence ID" value="MQO55348.1"/>
    <property type="molecule type" value="Genomic_DNA"/>
</dbReference>
<evidence type="ECO:0000256" key="1">
    <source>
        <dbReference type="SAM" id="SignalP"/>
    </source>
</evidence>
<comment type="caution">
    <text evidence="2">The sequence shown here is derived from an EMBL/GenBank/DDBJ whole genome shotgun (WGS) entry which is preliminary data.</text>
</comment>
<keyword evidence="1" id="KW-0732">Signal</keyword>
<evidence type="ECO:0000313" key="2">
    <source>
        <dbReference type="EMBL" id="MQO55348.1"/>
    </source>
</evidence>
<sequence>MTGKLGNLINKMVMARFKSFLLISLLFGLSMFTSSAQTDDFYAQYEKFSKHAKAEYEDYRAQCNAEYVKFLERAWKEYKVLPSIPRPKDEVVPPTIMPRQDKNKKQAKEIPIENVVSPILSLPQPKPISPIYENDKVEEKNFSFSYMGTTCEVRLPKDLNIRMSGCESCMIATIWKQLATNAMDNTIRDFLALRLKMQLCDWAYLNLIDTFAKAFCGHGNEAVIMAAFIYSQSGYKMRLGRDCEKLYLLYGSKHGIYEKGYIVIEGINYYPLDDKVERMEISDFSFPQEQSMSLYIENAQKFTIRPSAKRKLASEQYHDVTIDSQVNLNLIQFYNTYPSSEVNGNFMTRWKMYADTPMDESVSQMLYPDIKNKIEGLSDVQAVNQILNWVQTAFQYEYDDKVWGHDRAFFAEETLYYPYCDCEDRAILFTRLVRDLLGLKCILVYYPGHLASAVCLKQQVNGDYISLDGDVYTICDPTYIGAPVGITMPEMDNRSAKVIKLL</sequence>
<proteinExistence type="predicted"/>
<dbReference type="Gene3D" id="3.10.620.30">
    <property type="match status" value="1"/>
</dbReference>